<evidence type="ECO:0000256" key="3">
    <source>
        <dbReference type="ARBA" id="ARBA00023002"/>
    </source>
</evidence>
<dbReference type="InterPro" id="IPR036396">
    <property type="entry name" value="Cyt_P450_sf"/>
</dbReference>
<keyword evidence="6" id="KW-0503">Monooxygenase</keyword>
<dbReference type="Pfam" id="PF00067">
    <property type="entry name" value="p450"/>
    <property type="match status" value="1"/>
</dbReference>
<comment type="cofactor">
    <cofactor evidence="5">
        <name>heme</name>
        <dbReference type="ChEBI" id="CHEBI:30413"/>
    </cofactor>
</comment>
<keyword evidence="5 6" id="KW-0349">Heme</keyword>
<dbReference type="PROSITE" id="PS00086">
    <property type="entry name" value="CYTOCHROME_P450"/>
    <property type="match status" value="1"/>
</dbReference>
<keyword evidence="2 5" id="KW-0479">Metal-binding</keyword>
<keyword evidence="8" id="KW-1185">Reference proteome</keyword>
<dbReference type="InterPro" id="IPR002401">
    <property type="entry name" value="Cyt_P450_E_grp-I"/>
</dbReference>
<organism evidence="7 8">
    <name type="scientific">Zasmidium cellare ATCC 36951</name>
    <dbReference type="NCBI Taxonomy" id="1080233"/>
    <lineage>
        <taxon>Eukaryota</taxon>
        <taxon>Fungi</taxon>
        <taxon>Dikarya</taxon>
        <taxon>Ascomycota</taxon>
        <taxon>Pezizomycotina</taxon>
        <taxon>Dothideomycetes</taxon>
        <taxon>Dothideomycetidae</taxon>
        <taxon>Mycosphaerellales</taxon>
        <taxon>Mycosphaerellaceae</taxon>
        <taxon>Zasmidium</taxon>
    </lineage>
</organism>
<sequence>MCPLLYESVVLDAVLYMKAPKSLPIIGYTARLLQPRYKLLDYLARLQSSRGVKTFEIPSPFVPPTVLINDPACLEYVFREHELFAKGSFFRSRMHDLFGDGILNASGPLWQSQRKAGVNFLSSANVTRFSSETLPPLMEAMHERLTTAAIIHEMVDLQELLLDLMSKFFGLVAYDTVPGADQVRAFDEASAWTDARFTNPLWQFYELFFGQPLQRALEIVKKFGHEVVIKAAEKTRTPGHQSLLDLLLARLPDKETVADAATTFMSAGRDTTAQAMTWTVYELSKSPKVLSTLLTSLEPHSITRDSSTRSPLRTIGLHPRYIKAVFAEALRLNPSVPLNMRETARRCRLPDGTVLQAGTIVAWASYAMARSSAIWGEDAQDFRPERWLSSDENGNSTFVPRSASEYPVFHGGSRVCIGKSMAEAVGCQVLAELVLNWEFELVDKETRKHAGESLTAPMDGGLLVRPRRRVWTDTKA</sequence>
<name>A0A6A6CGQ8_ZASCE</name>
<dbReference type="GO" id="GO:0020037">
    <property type="term" value="F:heme binding"/>
    <property type="evidence" value="ECO:0007669"/>
    <property type="project" value="InterPro"/>
</dbReference>
<dbReference type="PRINTS" id="PR00385">
    <property type="entry name" value="P450"/>
</dbReference>
<dbReference type="RefSeq" id="XP_033665495.1">
    <property type="nucleotide sequence ID" value="XM_033813296.1"/>
</dbReference>
<dbReference type="EMBL" id="ML993603">
    <property type="protein sequence ID" value="KAF2164606.1"/>
    <property type="molecule type" value="Genomic_DNA"/>
</dbReference>
<evidence type="ECO:0000256" key="4">
    <source>
        <dbReference type="ARBA" id="ARBA00023004"/>
    </source>
</evidence>
<dbReference type="OrthoDB" id="1470350at2759"/>
<dbReference type="SUPFAM" id="SSF48264">
    <property type="entry name" value="Cytochrome P450"/>
    <property type="match status" value="1"/>
</dbReference>
<dbReference type="GO" id="GO:0006629">
    <property type="term" value="P:lipid metabolic process"/>
    <property type="evidence" value="ECO:0007669"/>
    <property type="project" value="UniProtKB-ARBA"/>
</dbReference>
<dbReference type="GO" id="GO:0016705">
    <property type="term" value="F:oxidoreductase activity, acting on paired donors, with incorporation or reduction of molecular oxygen"/>
    <property type="evidence" value="ECO:0007669"/>
    <property type="project" value="InterPro"/>
</dbReference>
<evidence type="ECO:0000313" key="7">
    <source>
        <dbReference type="EMBL" id="KAF2164606.1"/>
    </source>
</evidence>
<dbReference type="GO" id="GO:0005506">
    <property type="term" value="F:iron ion binding"/>
    <property type="evidence" value="ECO:0007669"/>
    <property type="project" value="InterPro"/>
</dbReference>
<evidence type="ECO:0000256" key="2">
    <source>
        <dbReference type="ARBA" id="ARBA00022723"/>
    </source>
</evidence>
<dbReference type="Gene3D" id="1.10.630.10">
    <property type="entry name" value="Cytochrome P450"/>
    <property type="match status" value="1"/>
</dbReference>
<reference evidence="7" key="1">
    <citation type="journal article" date="2020" name="Stud. Mycol.">
        <title>101 Dothideomycetes genomes: a test case for predicting lifestyles and emergence of pathogens.</title>
        <authorList>
            <person name="Haridas S."/>
            <person name="Albert R."/>
            <person name="Binder M."/>
            <person name="Bloem J."/>
            <person name="Labutti K."/>
            <person name="Salamov A."/>
            <person name="Andreopoulos B."/>
            <person name="Baker S."/>
            <person name="Barry K."/>
            <person name="Bills G."/>
            <person name="Bluhm B."/>
            <person name="Cannon C."/>
            <person name="Castanera R."/>
            <person name="Culley D."/>
            <person name="Daum C."/>
            <person name="Ezra D."/>
            <person name="Gonzalez J."/>
            <person name="Henrissat B."/>
            <person name="Kuo A."/>
            <person name="Liang C."/>
            <person name="Lipzen A."/>
            <person name="Lutzoni F."/>
            <person name="Magnuson J."/>
            <person name="Mondo S."/>
            <person name="Nolan M."/>
            <person name="Ohm R."/>
            <person name="Pangilinan J."/>
            <person name="Park H.-J."/>
            <person name="Ramirez L."/>
            <person name="Alfaro M."/>
            <person name="Sun H."/>
            <person name="Tritt A."/>
            <person name="Yoshinaga Y."/>
            <person name="Zwiers L.-H."/>
            <person name="Turgeon B."/>
            <person name="Goodwin S."/>
            <person name="Spatafora J."/>
            <person name="Crous P."/>
            <person name="Grigoriev I."/>
        </authorList>
    </citation>
    <scope>NUCLEOTIDE SEQUENCE</scope>
    <source>
        <strain evidence="7">ATCC 36951</strain>
    </source>
</reference>
<dbReference type="InterPro" id="IPR001128">
    <property type="entry name" value="Cyt_P450"/>
</dbReference>
<gene>
    <name evidence="7" type="ORF">M409DRAFT_56436</name>
</gene>
<dbReference type="PANTHER" id="PTHR24296">
    <property type="entry name" value="CYTOCHROME P450"/>
    <property type="match status" value="1"/>
</dbReference>
<dbReference type="AlphaFoldDB" id="A0A6A6CGQ8"/>
<dbReference type="GeneID" id="54566568"/>
<evidence type="ECO:0000256" key="1">
    <source>
        <dbReference type="ARBA" id="ARBA00010617"/>
    </source>
</evidence>
<dbReference type="GO" id="GO:0004497">
    <property type="term" value="F:monooxygenase activity"/>
    <property type="evidence" value="ECO:0007669"/>
    <property type="project" value="UniProtKB-KW"/>
</dbReference>
<evidence type="ECO:0000256" key="5">
    <source>
        <dbReference type="PIRSR" id="PIRSR602401-1"/>
    </source>
</evidence>
<dbReference type="Proteomes" id="UP000799537">
    <property type="component" value="Unassembled WGS sequence"/>
</dbReference>
<keyword evidence="4 5" id="KW-0408">Iron</keyword>
<comment type="similarity">
    <text evidence="1 6">Belongs to the cytochrome P450 family.</text>
</comment>
<keyword evidence="3 6" id="KW-0560">Oxidoreductase</keyword>
<protein>
    <recommendedName>
        <fullName evidence="9">Cytochrome P450</fullName>
    </recommendedName>
</protein>
<dbReference type="PRINTS" id="PR00463">
    <property type="entry name" value="EP450I"/>
</dbReference>
<proteinExistence type="inferred from homology"/>
<evidence type="ECO:0000256" key="6">
    <source>
        <dbReference type="RuleBase" id="RU000461"/>
    </source>
</evidence>
<evidence type="ECO:0000313" key="8">
    <source>
        <dbReference type="Proteomes" id="UP000799537"/>
    </source>
</evidence>
<feature type="binding site" description="axial binding residue" evidence="5">
    <location>
        <position position="416"/>
    </location>
    <ligand>
        <name>heme</name>
        <dbReference type="ChEBI" id="CHEBI:30413"/>
    </ligand>
    <ligandPart>
        <name>Fe</name>
        <dbReference type="ChEBI" id="CHEBI:18248"/>
    </ligandPart>
</feature>
<evidence type="ECO:0008006" key="9">
    <source>
        <dbReference type="Google" id="ProtNLM"/>
    </source>
</evidence>
<accession>A0A6A6CGQ8</accession>
<dbReference type="InterPro" id="IPR017972">
    <property type="entry name" value="Cyt_P450_CS"/>
</dbReference>